<dbReference type="OrthoDB" id="5383110at2"/>
<dbReference type="Pfam" id="PF14534">
    <property type="entry name" value="DUF4440"/>
    <property type="match status" value="1"/>
</dbReference>
<dbReference type="EMBL" id="FWXD01000007">
    <property type="protein sequence ID" value="SMC22807.1"/>
    <property type="molecule type" value="Genomic_DNA"/>
</dbReference>
<evidence type="ECO:0000313" key="3">
    <source>
        <dbReference type="Proteomes" id="UP000192761"/>
    </source>
</evidence>
<sequence>MPQAEAEIAELEIQLRDAMLHSDVATLDRLIAPELMFTDHFGRVLGKADDLALHCNGTLRFSQLVPSEQQIMLRGDAALVTVRMHTVGSFADAPFDSDLRYTRIWHRGPAGWQLVGGHISAIQQLPG</sequence>
<evidence type="ECO:0000259" key="1">
    <source>
        <dbReference type="Pfam" id="PF14534"/>
    </source>
</evidence>
<keyword evidence="3" id="KW-1185">Reference proteome</keyword>
<gene>
    <name evidence="2" type="ORF">SAMN02745857_01476</name>
</gene>
<protein>
    <recommendedName>
        <fullName evidence="1">DUF4440 domain-containing protein</fullName>
    </recommendedName>
</protein>
<feature type="domain" description="DUF4440" evidence="1">
    <location>
        <begin position="8"/>
        <end position="114"/>
    </location>
</feature>
<dbReference type="Proteomes" id="UP000192761">
    <property type="component" value="Unassembled WGS sequence"/>
</dbReference>
<reference evidence="2 3" key="1">
    <citation type="submission" date="2017-04" db="EMBL/GenBank/DDBJ databases">
        <authorList>
            <person name="Afonso C.L."/>
            <person name="Miller P.J."/>
            <person name="Scott M.A."/>
            <person name="Spackman E."/>
            <person name="Goraichik I."/>
            <person name="Dimitrov K.M."/>
            <person name="Suarez D.L."/>
            <person name="Swayne D.E."/>
        </authorList>
    </citation>
    <scope>NUCLEOTIDE SEQUENCE [LARGE SCALE GENOMIC DNA]</scope>
    <source>
        <strain evidence="2 3">DSM 23236</strain>
    </source>
</reference>
<dbReference type="Gene3D" id="3.10.450.50">
    <property type="match status" value="1"/>
</dbReference>
<dbReference type="InterPro" id="IPR027843">
    <property type="entry name" value="DUF4440"/>
</dbReference>
<organism evidence="2 3">
    <name type="scientific">Andreprevotia lacus DSM 23236</name>
    <dbReference type="NCBI Taxonomy" id="1121001"/>
    <lineage>
        <taxon>Bacteria</taxon>
        <taxon>Pseudomonadati</taxon>
        <taxon>Pseudomonadota</taxon>
        <taxon>Betaproteobacteria</taxon>
        <taxon>Neisseriales</taxon>
        <taxon>Chitinibacteraceae</taxon>
        <taxon>Andreprevotia</taxon>
    </lineage>
</organism>
<dbReference type="InterPro" id="IPR032710">
    <property type="entry name" value="NTF2-like_dom_sf"/>
</dbReference>
<accession>A0A1W1XG46</accession>
<evidence type="ECO:0000313" key="2">
    <source>
        <dbReference type="EMBL" id="SMC22807.1"/>
    </source>
</evidence>
<dbReference type="STRING" id="1121001.SAMN02745857_01476"/>
<dbReference type="RefSeq" id="WP_139798711.1">
    <property type="nucleotide sequence ID" value="NZ_FWXD01000007.1"/>
</dbReference>
<name>A0A1W1XG46_9NEIS</name>
<dbReference type="SUPFAM" id="SSF54427">
    <property type="entry name" value="NTF2-like"/>
    <property type="match status" value="1"/>
</dbReference>
<proteinExistence type="predicted"/>
<dbReference type="AlphaFoldDB" id="A0A1W1XG46"/>